<dbReference type="EMBL" id="LAJG01000005">
    <property type="protein sequence ID" value="KKB80880.1"/>
    <property type="molecule type" value="Genomic_DNA"/>
</dbReference>
<dbReference type="FunFam" id="3.40.50.300:FF:000016">
    <property type="entry name" value="Oligopeptide ABC transporter ATP-binding component"/>
    <property type="match status" value="1"/>
</dbReference>
<sequence length="347" mass="37963">MTETSFPTPVAPSDALLDVRHLKKYFPIRGGVLSRVVTNVKAVDDVSFSIRRGEVVGLVGESGSGKTTVGRTILRLGEPTSGVIDFDGADISKLSKPAMRRYRKRMQIVFQDPYASLNPREKIRTVLGHALAVHNIGTSADREDRIVAMLEQVGLSGDYLDRFPHEFSGGQRQRIGIARALAVEPDFIVADEPVSALDVSIQAQVVNLLEDLKDKFSLTMLFIAHDLAVVEHISDRVIVMYLGRIMEIAPTRTLYRNPNHPYTKALLSAVPNPDITARKDRIILKGDIPSPINPPSGCVFRTRCPIAIADCAKVVPVPVEVSPAHFSACIRTAPQPAYGQLAAQDMP</sequence>
<proteinExistence type="inferred from homology"/>
<dbReference type="GO" id="GO:0015833">
    <property type="term" value="P:peptide transport"/>
    <property type="evidence" value="ECO:0007669"/>
    <property type="project" value="InterPro"/>
</dbReference>
<dbReference type="GO" id="GO:0005524">
    <property type="term" value="F:ATP binding"/>
    <property type="evidence" value="ECO:0007669"/>
    <property type="project" value="UniProtKB-KW"/>
</dbReference>
<dbReference type="Pfam" id="PF00005">
    <property type="entry name" value="ABC_tran"/>
    <property type="match status" value="1"/>
</dbReference>
<dbReference type="CDD" id="cd03257">
    <property type="entry name" value="ABC_NikE_OppD_transporters"/>
    <property type="match status" value="1"/>
</dbReference>
<comment type="caution">
    <text evidence="7">The sequence shown here is derived from an EMBL/GenBank/DDBJ whole genome shotgun (WGS) entry which is preliminary data.</text>
</comment>
<dbReference type="InterPro" id="IPR013563">
    <property type="entry name" value="Oligopep_ABC_C"/>
</dbReference>
<gene>
    <name evidence="7" type="ORF">VW35_01375</name>
</gene>
<dbReference type="SMART" id="SM00382">
    <property type="entry name" value="AAA"/>
    <property type="match status" value="1"/>
</dbReference>
<evidence type="ECO:0000256" key="5">
    <source>
        <dbReference type="ARBA" id="ARBA00022840"/>
    </source>
</evidence>
<evidence type="ECO:0000256" key="4">
    <source>
        <dbReference type="ARBA" id="ARBA00022741"/>
    </source>
</evidence>
<dbReference type="OrthoDB" id="9815712at2"/>
<keyword evidence="3" id="KW-0813">Transport</keyword>
<reference evidence="7 8" key="1">
    <citation type="submission" date="2015-03" db="EMBL/GenBank/DDBJ databases">
        <authorList>
            <person name="Hassan Y.I."/>
            <person name="Lepp D."/>
            <person name="Zhou T."/>
        </authorList>
    </citation>
    <scope>NUCLEOTIDE SEQUENCE [LARGE SCALE GENOMIC DNA]</scope>
    <source>
        <strain evidence="7 8">GH2-10</strain>
    </source>
</reference>
<dbReference type="PROSITE" id="PS00211">
    <property type="entry name" value="ABC_TRANSPORTER_1"/>
    <property type="match status" value="1"/>
</dbReference>
<dbReference type="NCBIfam" id="TIGR01727">
    <property type="entry name" value="oligo_HPY"/>
    <property type="match status" value="1"/>
</dbReference>
<dbReference type="InterPro" id="IPR003439">
    <property type="entry name" value="ABC_transporter-like_ATP-bd"/>
</dbReference>
<comment type="subcellular location">
    <subcellularLocation>
        <location evidence="1">Cell inner membrane</location>
        <topology evidence="1">Peripheral membrane protein</topology>
    </subcellularLocation>
</comment>
<dbReference type="GO" id="GO:0005886">
    <property type="term" value="C:plasma membrane"/>
    <property type="evidence" value="ECO:0007669"/>
    <property type="project" value="UniProtKB-SubCell"/>
</dbReference>
<dbReference type="InterPro" id="IPR050319">
    <property type="entry name" value="ABC_transp_ATP-bind"/>
</dbReference>
<evidence type="ECO:0000259" key="6">
    <source>
        <dbReference type="PROSITE" id="PS50893"/>
    </source>
</evidence>
<dbReference type="Proteomes" id="UP000033514">
    <property type="component" value="Unassembled WGS sequence"/>
</dbReference>
<accession>A0A0F5LF05</accession>
<dbReference type="InterPro" id="IPR017871">
    <property type="entry name" value="ABC_transporter-like_CS"/>
</dbReference>
<evidence type="ECO:0000256" key="3">
    <source>
        <dbReference type="ARBA" id="ARBA00022448"/>
    </source>
</evidence>
<keyword evidence="5 7" id="KW-0067">ATP-binding</keyword>
<dbReference type="GO" id="GO:0055085">
    <property type="term" value="P:transmembrane transport"/>
    <property type="evidence" value="ECO:0007669"/>
    <property type="project" value="UniProtKB-ARBA"/>
</dbReference>
<dbReference type="PANTHER" id="PTHR43776">
    <property type="entry name" value="TRANSPORT ATP-BINDING PROTEIN"/>
    <property type="match status" value="1"/>
</dbReference>
<dbReference type="PANTHER" id="PTHR43776:SF7">
    <property type="entry name" value="D,D-DIPEPTIDE TRANSPORT ATP-BINDING PROTEIN DDPF-RELATED"/>
    <property type="match status" value="1"/>
</dbReference>
<keyword evidence="4" id="KW-0547">Nucleotide-binding</keyword>
<evidence type="ECO:0000313" key="8">
    <source>
        <dbReference type="Proteomes" id="UP000033514"/>
    </source>
</evidence>
<comment type="similarity">
    <text evidence="2">Belongs to the ABC transporter superfamily.</text>
</comment>
<evidence type="ECO:0000313" key="7">
    <source>
        <dbReference type="EMBL" id="KKB80880.1"/>
    </source>
</evidence>
<evidence type="ECO:0000256" key="2">
    <source>
        <dbReference type="ARBA" id="ARBA00005417"/>
    </source>
</evidence>
<dbReference type="SUPFAM" id="SSF52540">
    <property type="entry name" value="P-loop containing nucleoside triphosphate hydrolases"/>
    <property type="match status" value="1"/>
</dbReference>
<name>A0A0F5LF05_9HYPH</name>
<dbReference type="PROSITE" id="PS50893">
    <property type="entry name" value="ABC_TRANSPORTER_2"/>
    <property type="match status" value="1"/>
</dbReference>
<protein>
    <submittedName>
        <fullName evidence="7">Peptide ABC transporter ATP-binding protein</fullName>
    </submittedName>
</protein>
<dbReference type="AlphaFoldDB" id="A0A0F5LF05"/>
<keyword evidence="8" id="KW-1185">Reference proteome</keyword>
<dbReference type="Gene3D" id="3.40.50.300">
    <property type="entry name" value="P-loop containing nucleotide triphosphate hydrolases"/>
    <property type="match status" value="1"/>
</dbReference>
<evidence type="ECO:0000256" key="1">
    <source>
        <dbReference type="ARBA" id="ARBA00004417"/>
    </source>
</evidence>
<dbReference type="Pfam" id="PF08352">
    <property type="entry name" value="oligo_HPY"/>
    <property type="match status" value="1"/>
</dbReference>
<dbReference type="STRING" id="361041.VW35_01375"/>
<dbReference type="InterPro" id="IPR027417">
    <property type="entry name" value="P-loop_NTPase"/>
</dbReference>
<organism evidence="7 8">
    <name type="scientific">Devosia soli</name>
    <dbReference type="NCBI Taxonomy" id="361041"/>
    <lineage>
        <taxon>Bacteria</taxon>
        <taxon>Pseudomonadati</taxon>
        <taxon>Pseudomonadota</taxon>
        <taxon>Alphaproteobacteria</taxon>
        <taxon>Hyphomicrobiales</taxon>
        <taxon>Devosiaceae</taxon>
        <taxon>Devosia</taxon>
    </lineage>
</organism>
<dbReference type="GO" id="GO:0016887">
    <property type="term" value="F:ATP hydrolysis activity"/>
    <property type="evidence" value="ECO:0007669"/>
    <property type="project" value="InterPro"/>
</dbReference>
<dbReference type="InterPro" id="IPR003593">
    <property type="entry name" value="AAA+_ATPase"/>
</dbReference>
<feature type="domain" description="ABC transporter" evidence="6">
    <location>
        <begin position="28"/>
        <end position="267"/>
    </location>
</feature>
<dbReference type="RefSeq" id="WP_046141232.1">
    <property type="nucleotide sequence ID" value="NZ_LAJG01000005.1"/>
</dbReference>
<dbReference type="PATRIC" id="fig|361041.3.peg.3663"/>